<evidence type="ECO:0000256" key="6">
    <source>
        <dbReference type="ARBA" id="ARBA00023316"/>
    </source>
</evidence>
<dbReference type="AlphaFoldDB" id="A0A146KH64"/>
<dbReference type="GO" id="GO:0009253">
    <property type="term" value="P:peptidoglycan catabolic process"/>
    <property type="evidence" value="ECO:0007669"/>
    <property type="project" value="InterPro"/>
</dbReference>
<dbReference type="GO" id="GO:0008745">
    <property type="term" value="F:N-acetylmuramoyl-L-alanine amidase activity"/>
    <property type="evidence" value="ECO:0007669"/>
    <property type="project" value="UniProtKB-EC"/>
</dbReference>
<feature type="transmembrane region" description="Helical" evidence="7">
    <location>
        <begin position="192"/>
        <end position="212"/>
    </location>
</feature>
<evidence type="ECO:0000256" key="7">
    <source>
        <dbReference type="SAM" id="Phobius"/>
    </source>
</evidence>
<evidence type="ECO:0000256" key="1">
    <source>
        <dbReference type="ARBA" id="ARBA00001561"/>
    </source>
</evidence>
<dbReference type="SMART" id="SM00644">
    <property type="entry name" value="Ami_2"/>
    <property type="match status" value="1"/>
</dbReference>
<dbReference type="InterPro" id="IPR002502">
    <property type="entry name" value="Amidase_domain"/>
</dbReference>
<dbReference type="GO" id="GO:0009254">
    <property type="term" value="P:peptidoglycan turnover"/>
    <property type="evidence" value="ECO:0007669"/>
    <property type="project" value="TreeGrafter"/>
</dbReference>
<feature type="non-terminal residue" evidence="10">
    <location>
        <position position="1"/>
    </location>
</feature>
<dbReference type="SUPFAM" id="SSF55846">
    <property type="entry name" value="N-acetylmuramoyl-L-alanine amidase-like"/>
    <property type="match status" value="1"/>
</dbReference>
<keyword evidence="7" id="KW-1133">Transmembrane helix</keyword>
<sequence>SGTCVILQLLLELLGIKENLLPESRFWQKSPYSMEPKYITIHNTAEDRSAMFEIQNFLDNNMNLSFHFAVDHENIVQGLPLNRNARHCGDGYNGTGNRNSIGIEICFSKSGGFRYYEGEEKAVLLTAYLMLKYSIPIENVRQHFHWSGKNCPHRIREEDRWESFLERAQKYLNYFQLQQNQLDKIANQQDNYLNSMIVVAVLCLLIMTVSYVKVQYKK</sequence>
<feature type="domain" description="N-acetylmuramoyl-L-alanine amidase" evidence="9">
    <location>
        <begin position="24"/>
        <end position="161"/>
    </location>
</feature>
<dbReference type="EMBL" id="GDID01000799">
    <property type="protein sequence ID" value="JAP95807.1"/>
    <property type="molecule type" value="Transcribed_RNA"/>
</dbReference>
<organism evidence="10">
    <name type="scientific">Trepomonas sp. PC1</name>
    <dbReference type="NCBI Taxonomy" id="1076344"/>
    <lineage>
        <taxon>Eukaryota</taxon>
        <taxon>Metamonada</taxon>
        <taxon>Diplomonadida</taxon>
        <taxon>Hexamitidae</taxon>
        <taxon>Hexamitinae</taxon>
        <taxon>Trepomonas</taxon>
    </lineage>
</organism>
<dbReference type="PANTHER" id="PTHR30417">
    <property type="entry name" value="N-ACETYLMURAMOYL-L-ALANINE AMIDASE AMID"/>
    <property type="match status" value="1"/>
</dbReference>
<feature type="non-terminal residue" evidence="10">
    <location>
        <position position="218"/>
    </location>
</feature>
<name>A0A146KH64_9EUKA</name>
<dbReference type="Pfam" id="PF01510">
    <property type="entry name" value="Amidase_2"/>
    <property type="match status" value="1"/>
</dbReference>
<keyword evidence="7" id="KW-0812">Transmembrane</keyword>
<evidence type="ECO:0000256" key="4">
    <source>
        <dbReference type="ARBA" id="ARBA00022969"/>
    </source>
</evidence>
<keyword evidence="3" id="KW-0378">Hydrolase</keyword>
<dbReference type="Gene3D" id="3.40.80.10">
    <property type="entry name" value="Peptidoglycan recognition protein-like"/>
    <property type="match status" value="1"/>
</dbReference>
<gene>
    <name evidence="10" type="ORF">TPC1_11065</name>
</gene>
<keyword evidence="6" id="KW-0961">Cell wall biogenesis/degradation</keyword>
<dbReference type="InterPro" id="IPR036505">
    <property type="entry name" value="Amidase/PGRP_sf"/>
</dbReference>
<dbReference type="CDD" id="cd06583">
    <property type="entry name" value="PGRP"/>
    <property type="match status" value="1"/>
</dbReference>
<protein>
    <recommendedName>
        <fullName evidence="2">N-acetylmuramoyl-L-alanine amidase</fullName>
        <ecNumber evidence="2">3.5.1.28</ecNumber>
    </recommendedName>
</protein>
<evidence type="ECO:0000313" key="10">
    <source>
        <dbReference type="EMBL" id="JAP95807.1"/>
    </source>
</evidence>
<feature type="chain" id="PRO_5013153394" description="N-acetylmuramoyl-L-alanine amidase" evidence="8">
    <location>
        <begin position="16"/>
        <end position="218"/>
    </location>
</feature>
<evidence type="ECO:0000256" key="2">
    <source>
        <dbReference type="ARBA" id="ARBA00011901"/>
    </source>
</evidence>
<keyword evidence="7" id="KW-0472">Membrane</keyword>
<dbReference type="GO" id="GO:0030435">
    <property type="term" value="P:sporulation resulting in formation of a cellular spore"/>
    <property type="evidence" value="ECO:0007669"/>
    <property type="project" value="UniProtKB-KW"/>
</dbReference>
<evidence type="ECO:0000259" key="9">
    <source>
        <dbReference type="SMART" id="SM00644"/>
    </source>
</evidence>
<keyword evidence="8" id="KW-0732">Signal</keyword>
<keyword evidence="4" id="KW-0749">Sporulation</keyword>
<comment type="catalytic activity">
    <reaction evidence="1">
        <text>Hydrolyzes the link between N-acetylmuramoyl residues and L-amino acid residues in certain cell-wall glycopeptides.</text>
        <dbReference type="EC" id="3.5.1.28"/>
    </reaction>
</comment>
<dbReference type="GO" id="GO:0030420">
    <property type="term" value="P:establishment of competence for transformation"/>
    <property type="evidence" value="ECO:0007669"/>
    <property type="project" value="UniProtKB-KW"/>
</dbReference>
<reference evidence="10" key="1">
    <citation type="submission" date="2015-07" db="EMBL/GenBank/DDBJ databases">
        <title>Adaptation to a free-living lifestyle via gene acquisitions in the diplomonad Trepomonas sp. PC1.</title>
        <authorList>
            <person name="Xu F."/>
            <person name="Jerlstrom-Hultqvist J."/>
            <person name="Kolisko M."/>
            <person name="Simpson A.G.B."/>
            <person name="Roger A.J."/>
            <person name="Svard S.G."/>
            <person name="Andersson J.O."/>
        </authorList>
    </citation>
    <scope>NUCLEOTIDE SEQUENCE</scope>
    <source>
        <strain evidence="10">PC1</strain>
    </source>
</reference>
<evidence type="ECO:0000256" key="5">
    <source>
        <dbReference type="ARBA" id="ARBA00023287"/>
    </source>
</evidence>
<keyword evidence="5" id="KW-0178">Competence</keyword>
<dbReference type="InterPro" id="IPR051206">
    <property type="entry name" value="NAMLAA_amidase_2"/>
</dbReference>
<evidence type="ECO:0000256" key="8">
    <source>
        <dbReference type="SAM" id="SignalP"/>
    </source>
</evidence>
<evidence type="ECO:0000256" key="3">
    <source>
        <dbReference type="ARBA" id="ARBA00022801"/>
    </source>
</evidence>
<feature type="signal peptide" evidence="8">
    <location>
        <begin position="1"/>
        <end position="15"/>
    </location>
</feature>
<dbReference type="EC" id="3.5.1.28" evidence="2"/>
<accession>A0A146KH64</accession>
<proteinExistence type="predicted"/>
<dbReference type="PANTHER" id="PTHR30417:SF11">
    <property type="entry name" value="N-ACETYLMURAMOYL-L-ALANINE AMIDASE XLYA"/>
    <property type="match status" value="1"/>
</dbReference>
<dbReference type="GO" id="GO:0071555">
    <property type="term" value="P:cell wall organization"/>
    <property type="evidence" value="ECO:0007669"/>
    <property type="project" value="UniProtKB-KW"/>
</dbReference>